<organism evidence="1 2">
    <name type="scientific">Echinococcus granulosus</name>
    <name type="common">Hydatid tapeworm</name>
    <dbReference type="NCBI Taxonomy" id="6210"/>
    <lineage>
        <taxon>Eukaryota</taxon>
        <taxon>Metazoa</taxon>
        <taxon>Spiralia</taxon>
        <taxon>Lophotrochozoa</taxon>
        <taxon>Platyhelminthes</taxon>
        <taxon>Cestoda</taxon>
        <taxon>Eucestoda</taxon>
        <taxon>Cyclophyllidea</taxon>
        <taxon>Taeniidae</taxon>
        <taxon>Echinococcus</taxon>
        <taxon>Echinococcus granulosus group</taxon>
    </lineage>
</organism>
<accession>W6U9T2</accession>
<protein>
    <submittedName>
        <fullName evidence="1">Uncharacterized protein</fullName>
    </submittedName>
</protein>
<evidence type="ECO:0000313" key="2">
    <source>
        <dbReference type="Proteomes" id="UP000019149"/>
    </source>
</evidence>
<dbReference type="KEGG" id="egl:EGR_09885"/>
<keyword evidence="2" id="KW-1185">Reference proteome</keyword>
<dbReference type="GeneID" id="36345600"/>
<dbReference type="EMBL" id="APAU02000173">
    <property type="protein sequence ID" value="EUB55252.1"/>
    <property type="molecule type" value="Genomic_DNA"/>
</dbReference>
<dbReference type="RefSeq" id="XP_024346448.1">
    <property type="nucleotide sequence ID" value="XM_024499134.1"/>
</dbReference>
<comment type="caution">
    <text evidence="1">The sequence shown here is derived from an EMBL/GenBank/DDBJ whole genome shotgun (WGS) entry which is preliminary data.</text>
</comment>
<dbReference type="AlphaFoldDB" id="W6U9T2"/>
<name>W6U9T2_ECHGR</name>
<dbReference type="Proteomes" id="UP000019149">
    <property type="component" value="Unassembled WGS sequence"/>
</dbReference>
<dbReference type="CTD" id="36345600"/>
<proteinExistence type="predicted"/>
<gene>
    <name evidence="1" type="ORF">EGR_09885</name>
</gene>
<sequence length="93" mass="10069">MSCKIFGPSSALVVTNMFGLQISMEVVFVEKHIGETVVIGVSVALQHHTHSMTEDRSSRVNVAYLQGVQMDKKPFATTKTGGTFVACKSHLDA</sequence>
<reference evidence="1 2" key="1">
    <citation type="journal article" date="2013" name="Nat. Genet.">
        <title>The genome of the hydatid tapeworm Echinococcus granulosus.</title>
        <authorList>
            <person name="Zheng H."/>
            <person name="Zhang W."/>
            <person name="Zhang L."/>
            <person name="Zhang Z."/>
            <person name="Li J."/>
            <person name="Lu G."/>
            <person name="Zhu Y."/>
            <person name="Wang Y."/>
            <person name="Huang Y."/>
            <person name="Liu J."/>
            <person name="Kang H."/>
            <person name="Chen J."/>
            <person name="Wang L."/>
            <person name="Chen A."/>
            <person name="Yu S."/>
            <person name="Gao Z."/>
            <person name="Jin L."/>
            <person name="Gu W."/>
            <person name="Wang Z."/>
            <person name="Zhao L."/>
            <person name="Shi B."/>
            <person name="Wen H."/>
            <person name="Lin R."/>
            <person name="Jones M.K."/>
            <person name="Brejova B."/>
            <person name="Vinar T."/>
            <person name="Zhao G."/>
            <person name="McManus D.P."/>
            <person name="Chen Z."/>
            <person name="Zhou Y."/>
            <person name="Wang S."/>
        </authorList>
    </citation>
    <scope>NUCLEOTIDE SEQUENCE [LARGE SCALE GENOMIC DNA]</scope>
</reference>
<evidence type="ECO:0000313" key="1">
    <source>
        <dbReference type="EMBL" id="EUB55252.1"/>
    </source>
</evidence>